<gene>
    <name evidence="2" type="ORF">V6N11_060487</name>
</gene>
<proteinExistence type="predicted"/>
<reference evidence="2 3" key="1">
    <citation type="journal article" date="2024" name="G3 (Bethesda)">
        <title>Genome assembly of Hibiscus sabdariffa L. provides insights into metabolisms of medicinal natural products.</title>
        <authorList>
            <person name="Kim T."/>
        </authorList>
    </citation>
    <scope>NUCLEOTIDE SEQUENCE [LARGE SCALE GENOMIC DNA]</scope>
    <source>
        <strain evidence="2">TK-2024</strain>
        <tissue evidence="2">Old leaves</tissue>
    </source>
</reference>
<dbReference type="EMBL" id="JBBPBN010000034">
    <property type="protein sequence ID" value="KAK9002913.1"/>
    <property type="molecule type" value="Genomic_DNA"/>
</dbReference>
<sequence length="322" mass="35598">MSSASASIFSSKVPMESSCRFQPAIIRLISKHKAKEHQIKRNRNLQLQGASLRLKTTDRDKNMVVCCSVGSGPSIPSNPGSCRKLWVLGILLSIGIALPFWRSKSGTLLKLKDEVETVIDKVEAVTDYAEKLAEQVEEVTDVAEKVSEQVEKVADEIRNHLPEGRLKDALGIVEHTAQNTAEGARFTGEFINKVKEVESWMKQNDTVEEANKTKEEEAAEEVVETVIDKAAAVTDIAEKVAEQVEKVADDVGNHLPDGRLKDALQIVEDMAQNTAESARVTGELISKVEEMEEQVESWIEQINFVEEAKKTKEEDEEAAAKG</sequence>
<evidence type="ECO:0000313" key="3">
    <source>
        <dbReference type="Proteomes" id="UP001396334"/>
    </source>
</evidence>
<dbReference type="PANTHER" id="PTHR33735">
    <property type="entry name" value="EXPRESSED PROTEIN"/>
    <property type="match status" value="1"/>
</dbReference>
<comment type="caution">
    <text evidence="2">The sequence shown here is derived from an EMBL/GenBank/DDBJ whole genome shotgun (WGS) entry which is preliminary data.</text>
</comment>
<feature type="coiled-coil region" evidence="1">
    <location>
        <begin position="288"/>
        <end position="315"/>
    </location>
</feature>
<dbReference type="Proteomes" id="UP001396334">
    <property type="component" value="Unassembled WGS sequence"/>
</dbReference>
<dbReference type="PANTHER" id="PTHR33735:SF14">
    <property type="entry name" value="PHAGE CAPSID SCAFFOLDING PROTEIN (GPO) SERINE PEPTIDASE"/>
    <property type="match status" value="1"/>
</dbReference>
<evidence type="ECO:0000313" key="2">
    <source>
        <dbReference type="EMBL" id="KAK9002913.1"/>
    </source>
</evidence>
<organism evidence="2 3">
    <name type="scientific">Hibiscus sabdariffa</name>
    <name type="common">roselle</name>
    <dbReference type="NCBI Taxonomy" id="183260"/>
    <lineage>
        <taxon>Eukaryota</taxon>
        <taxon>Viridiplantae</taxon>
        <taxon>Streptophyta</taxon>
        <taxon>Embryophyta</taxon>
        <taxon>Tracheophyta</taxon>
        <taxon>Spermatophyta</taxon>
        <taxon>Magnoliopsida</taxon>
        <taxon>eudicotyledons</taxon>
        <taxon>Gunneridae</taxon>
        <taxon>Pentapetalae</taxon>
        <taxon>rosids</taxon>
        <taxon>malvids</taxon>
        <taxon>Malvales</taxon>
        <taxon>Malvaceae</taxon>
        <taxon>Malvoideae</taxon>
        <taxon>Hibiscus</taxon>
    </lineage>
</organism>
<accession>A0ABR2QQH1</accession>
<name>A0ABR2QQH1_9ROSI</name>
<evidence type="ECO:0000256" key="1">
    <source>
        <dbReference type="SAM" id="Coils"/>
    </source>
</evidence>
<protein>
    <submittedName>
        <fullName evidence="2">Uncharacterized protein</fullName>
    </submittedName>
</protein>
<feature type="coiled-coil region" evidence="1">
    <location>
        <begin position="129"/>
        <end position="156"/>
    </location>
</feature>
<keyword evidence="1" id="KW-0175">Coiled coil</keyword>
<keyword evidence="3" id="KW-1185">Reference proteome</keyword>